<protein>
    <submittedName>
        <fullName evidence="2">Uncharacterized protein</fullName>
    </submittedName>
</protein>
<organism evidence="2 3">
    <name type="scientific">Ficus carica</name>
    <name type="common">Common fig</name>
    <dbReference type="NCBI Taxonomy" id="3494"/>
    <lineage>
        <taxon>Eukaryota</taxon>
        <taxon>Viridiplantae</taxon>
        <taxon>Streptophyta</taxon>
        <taxon>Embryophyta</taxon>
        <taxon>Tracheophyta</taxon>
        <taxon>Spermatophyta</taxon>
        <taxon>Magnoliopsida</taxon>
        <taxon>eudicotyledons</taxon>
        <taxon>Gunneridae</taxon>
        <taxon>Pentapetalae</taxon>
        <taxon>rosids</taxon>
        <taxon>fabids</taxon>
        <taxon>Rosales</taxon>
        <taxon>Moraceae</taxon>
        <taxon>Ficeae</taxon>
        <taxon>Ficus</taxon>
    </lineage>
</organism>
<comment type="caution">
    <text evidence="2">The sequence shown here is derived from an EMBL/GenBank/DDBJ whole genome shotgun (WGS) entry which is preliminary data.</text>
</comment>
<evidence type="ECO:0000256" key="1">
    <source>
        <dbReference type="SAM" id="MobiDB-lite"/>
    </source>
</evidence>
<accession>A0AA88DWY1</accession>
<proteinExistence type="predicted"/>
<dbReference type="EMBL" id="BTGU01000128">
    <property type="protein sequence ID" value="GMN62356.1"/>
    <property type="molecule type" value="Genomic_DNA"/>
</dbReference>
<sequence>MGNICPCFRSKPPPDHPQPHLLVPRPNLPEDAHHDVSAAPPPPGDHDAPKSVKGVDTAEQGLDDDLAHDKSANHNHHDPHDEPTDQKKSPLTINGREAA</sequence>
<feature type="compositionally biased region" description="Basic and acidic residues" evidence="1">
    <location>
        <begin position="65"/>
        <end position="88"/>
    </location>
</feature>
<dbReference type="Proteomes" id="UP001187192">
    <property type="component" value="Unassembled WGS sequence"/>
</dbReference>
<gene>
    <name evidence="2" type="ORF">TIFTF001_031441</name>
</gene>
<evidence type="ECO:0000313" key="2">
    <source>
        <dbReference type="EMBL" id="GMN62356.1"/>
    </source>
</evidence>
<keyword evidence="3" id="KW-1185">Reference proteome</keyword>
<feature type="region of interest" description="Disordered" evidence="1">
    <location>
        <begin position="1"/>
        <end position="99"/>
    </location>
</feature>
<evidence type="ECO:0000313" key="3">
    <source>
        <dbReference type="Proteomes" id="UP001187192"/>
    </source>
</evidence>
<reference evidence="2" key="1">
    <citation type="submission" date="2023-07" db="EMBL/GenBank/DDBJ databases">
        <title>draft genome sequence of fig (Ficus carica).</title>
        <authorList>
            <person name="Takahashi T."/>
            <person name="Nishimura K."/>
        </authorList>
    </citation>
    <scope>NUCLEOTIDE SEQUENCE</scope>
</reference>
<dbReference type="AlphaFoldDB" id="A0AA88DWY1"/>
<name>A0AA88DWY1_FICCA</name>